<comment type="caution">
    <text evidence="1">The sequence shown here is derived from an EMBL/GenBank/DDBJ whole genome shotgun (WGS) entry which is preliminary data.</text>
</comment>
<sequence length="135" mass="16292">MQIKIFNQNQLSMLRNINPLLKEYKIPRMVLHEIGYILEFEKASDNDYVTLFLNHLRNDLIEILDRLHLYTEEVEYSENNFHAIEVKGKKHTMKKKRIWSWYDISIPAQDRTIFVVYSMKKKDLKRKGGLLIHEN</sequence>
<organism evidence="1 2">
    <name type="scientific">Sporofaciens musculi</name>
    <dbReference type="NCBI Taxonomy" id="2681861"/>
    <lineage>
        <taxon>Bacteria</taxon>
        <taxon>Bacillati</taxon>
        <taxon>Bacillota</taxon>
        <taxon>Clostridia</taxon>
        <taxon>Lachnospirales</taxon>
        <taxon>Lachnospiraceae</taxon>
        <taxon>Sporofaciens</taxon>
    </lineage>
</organism>
<name>A0A7X3MCZ6_9FIRM</name>
<evidence type="ECO:0000313" key="1">
    <source>
        <dbReference type="EMBL" id="MXP74123.1"/>
    </source>
</evidence>
<accession>A0A7X3MCZ6</accession>
<gene>
    <name evidence="1" type="ORF">GN277_01320</name>
</gene>
<dbReference type="EMBL" id="WUQX01000001">
    <property type="protein sequence ID" value="MXP74123.1"/>
    <property type="molecule type" value="Genomic_DNA"/>
</dbReference>
<reference evidence="1 2" key="1">
    <citation type="submission" date="2019-12" db="EMBL/GenBank/DDBJ databases">
        <title>Sporaefaciens musculi gen. nov., sp. nov., a novel bacterium isolated from the caecum of an obese mouse.</title>
        <authorList>
            <person name="Rasmussen T.S."/>
            <person name="Streidl T."/>
            <person name="Hitch T.C.A."/>
            <person name="Wortmann E."/>
            <person name="Deptula P."/>
            <person name="Hansen M."/>
            <person name="Nielsen D.S."/>
            <person name="Clavel T."/>
            <person name="Vogensen F.K."/>
        </authorList>
    </citation>
    <scope>NUCLEOTIDE SEQUENCE [LARGE SCALE GENOMIC DNA]</scope>
    <source>
        <strain evidence="1 2">WCA-9-b2</strain>
    </source>
</reference>
<dbReference type="RefSeq" id="WP_159749185.1">
    <property type="nucleotide sequence ID" value="NZ_WUQX01000001.1"/>
</dbReference>
<dbReference type="Proteomes" id="UP000460412">
    <property type="component" value="Unassembled WGS sequence"/>
</dbReference>
<protein>
    <submittedName>
        <fullName evidence="1">Uncharacterized protein</fullName>
    </submittedName>
</protein>
<proteinExistence type="predicted"/>
<evidence type="ECO:0000313" key="2">
    <source>
        <dbReference type="Proteomes" id="UP000460412"/>
    </source>
</evidence>
<keyword evidence="2" id="KW-1185">Reference proteome</keyword>
<dbReference type="AlphaFoldDB" id="A0A7X3MCZ6"/>